<reference evidence="3" key="1">
    <citation type="journal article" date="2014" name="Int. J. Syst. Evol. Microbiol.">
        <title>Complete genome sequence of Corynebacterium casei LMG S-19264T (=DSM 44701T), isolated from a smear-ripened cheese.</title>
        <authorList>
            <consortium name="US DOE Joint Genome Institute (JGI-PGF)"/>
            <person name="Walter F."/>
            <person name="Albersmeier A."/>
            <person name="Kalinowski J."/>
            <person name="Ruckert C."/>
        </authorList>
    </citation>
    <scope>NUCLEOTIDE SEQUENCE</scope>
    <source>
        <strain evidence="3">CGMCC 1.12919</strain>
    </source>
</reference>
<evidence type="ECO:0000313" key="4">
    <source>
        <dbReference type="Proteomes" id="UP000637002"/>
    </source>
</evidence>
<feature type="domain" description="Allophanate hydrolase C-terminal" evidence="2">
    <location>
        <begin position="460"/>
        <end position="583"/>
    </location>
</feature>
<dbReference type="Pfam" id="PF01425">
    <property type="entry name" value="Amidase"/>
    <property type="match status" value="1"/>
</dbReference>
<organism evidence="3 4">
    <name type="scientific">Chelatococcus reniformis</name>
    <dbReference type="NCBI Taxonomy" id="1494448"/>
    <lineage>
        <taxon>Bacteria</taxon>
        <taxon>Pseudomonadati</taxon>
        <taxon>Pseudomonadota</taxon>
        <taxon>Alphaproteobacteria</taxon>
        <taxon>Hyphomicrobiales</taxon>
        <taxon>Chelatococcaceae</taxon>
        <taxon>Chelatococcus</taxon>
    </lineage>
</organism>
<name>A0A916UI66_9HYPH</name>
<evidence type="ECO:0000259" key="2">
    <source>
        <dbReference type="Pfam" id="PF21986"/>
    </source>
</evidence>
<evidence type="ECO:0000259" key="1">
    <source>
        <dbReference type="Pfam" id="PF01425"/>
    </source>
</evidence>
<dbReference type="PANTHER" id="PTHR11895:SF169">
    <property type="entry name" value="GLUTAMYL-TRNA(GLN) AMIDOTRANSFERASE"/>
    <property type="match status" value="1"/>
</dbReference>
<dbReference type="NCBIfam" id="TIGR02713">
    <property type="entry name" value="allophanate_hyd"/>
    <property type="match status" value="1"/>
</dbReference>
<dbReference type="PANTHER" id="PTHR11895">
    <property type="entry name" value="TRANSAMIDASE"/>
    <property type="match status" value="1"/>
</dbReference>
<dbReference type="InterPro" id="IPR053844">
    <property type="entry name" value="AH_C"/>
</dbReference>
<accession>A0A916UI66</accession>
<dbReference type="Proteomes" id="UP000637002">
    <property type="component" value="Unassembled WGS sequence"/>
</dbReference>
<comment type="caution">
    <text evidence="3">The sequence shown here is derived from an EMBL/GenBank/DDBJ whole genome shotgun (WGS) entry which is preliminary data.</text>
</comment>
<keyword evidence="3" id="KW-0378">Hydrolase</keyword>
<dbReference type="Gene3D" id="3.10.490.10">
    <property type="entry name" value="Gamma-glutamyl cyclotransferase-like"/>
    <property type="match status" value="1"/>
</dbReference>
<dbReference type="RefSeq" id="WP_188610572.1">
    <property type="nucleotide sequence ID" value="NZ_BMGG01000006.1"/>
</dbReference>
<dbReference type="Gene3D" id="3.90.1300.10">
    <property type="entry name" value="Amidase signature (AS) domain"/>
    <property type="match status" value="1"/>
</dbReference>
<reference evidence="3" key="2">
    <citation type="submission" date="2020-09" db="EMBL/GenBank/DDBJ databases">
        <authorList>
            <person name="Sun Q."/>
            <person name="Zhou Y."/>
        </authorList>
    </citation>
    <scope>NUCLEOTIDE SEQUENCE</scope>
    <source>
        <strain evidence="3">CGMCC 1.12919</strain>
    </source>
</reference>
<dbReference type="SUPFAM" id="SSF75304">
    <property type="entry name" value="Amidase signature (AS) enzymes"/>
    <property type="match status" value="1"/>
</dbReference>
<dbReference type="AlphaFoldDB" id="A0A916UI66"/>
<protein>
    <submittedName>
        <fullName evidence="3">Allophanate hydrolase</fullName>
    </submittedName>
</protein>
<feature type="domain" description="Amidase" evidence="1">
    <location>
        <begin position="26"/>
        <end position="430"/>
    </location>
</feature>
<proteinExistence type="predicted"/>
<dbReference type="Pfam" id="PF21986">
    <property type="entry name" value="AH_C"/>
    <property type="match status" value="1"/>
</dbReference>
<gene>
    <name evidence="3" type="ORF">GCM10010994_36130</name>
</gene>
<dbReference type="InterPro" id="IPR000120">
    <property type="entry name" value="Amidase"/>
</dbReference>
<dbReference type="EMBL" id="BMGG01000006">
    <property type="protein sequence ID" value="GGC74453.1"/>
    <property type="molecule type" value="Genomic_DNA"/>
</dbReference>
<dbReference type="InterPro" id="IPR036928">
    <property type="entry name" value="AS_sf"/>
</dbReference>
<dbReference type="InterPro" id="IPR014085">
    <property type="entry name" value="Allophanate_hydrolase"/>
</dbReference>
<dbReference type="NCBIfam" id="NF006043">
    <property type="entry name" value="PRK08186.1"/>
    <property type="match status" value="1"/>
</dbReference>
<evidence type="ECO:0000313" key="3">
    <source>
        <dbReference type="EMBL" id="GGC74453.1"/>
    </source>
</evidence>
<keyword evidence="4" id="KW-1185">Reference proteome</keyword>
<dbReference type="GO" id="GO:0016787">
    <property type="term" value="F:hydrolase activity"/>
    <property type="evidence" value="ECO:0007669"/>
    <property type="project" value="UniProtKB-KW"/>
</dbReference>
<dbReference type="InterPro" id="IPR023631">
    <property type="entry name" value="Amidase_dom"/>
</dbReference>
<sequence length="591" mass="60132">MRTIQDYRSAYADGAATPSSAIADVYGRIAAYGDAAVFIALRPIEAALADARALEGQGPQGRPLYGIPVAVKDNIDVAGLPTTAGCADFAYTPEVDAIVVARLRAAGAIIIGKTNLDQFATGLVGVRSPYGVPRNTIDPALAPGGSSSGSGVAVAAGLVPVALGTDTAGSGRVPAGLNAIVGLKPSLGALPTTGVVPACRSLDCVSVFAHSVADAWELFSAMAGPDAADPYSRQTLSAPARPADAPLRVGVPDAASRRFGGDALSEAAFDAALSAARAAGAALVPIDLTPFYATAALLYDGPWVAERYAAIRPFIEAQPEALLPITHGIIAGATRFSAADAFAGLYRLAELKAATSPVWADIDTLMVPTFPRPRTLADLEADPLGPNAELGTYTNFVNLLDLCALAVPGPARTDGWPAGVTFIGPAGHDADIADIAGRLFGTPGAASLPAPSAHGAVAPIELVVVGAHLSGLALNHELTSRGGRLLRAGQTTSDYRLFALAGGPPHRPGLLRVAEGAGRPIETEVWALEPQAFASFVAAVPSPLSIGTVRLADGSRPKGFLVEVEATHDAADISHFGGWRSFCAAPPQAQA</sequence>
<dbReference type="Gene3D" id="1.20.58.1700">
    <property type="match status" value="1"/>
</dbReference>